<dbReference type="Proteomes" id="UP001152799">
    <property type="component" value="Chromosome 2"/>
</dbReference>
<accession>A0A9N9MHD4</accession>
<proteinExistence type="predicted"/>
<dbReference type="AlphaFoldDB" id="A0A9N9MHD4"/>
<organism evidence="2 3">
    <name type="scientific">Ceutorhynchus assimilis</name>
    <name type="common">cabbage seed weevil</name>
    <dbReference type="NCBI Taxonomy" id="467358"/>
    <lineage>
        <taxon>Eukaryota</taxon>
        <taxon>Metazoa</taxon>
        <taxon>Ecdysozoa</taxon>
        <taxon>Arthropoda</taxon>
        <taxon>Hexapoda</taxon>
        <taxon>Insecta</taxon>
        <taxon>Pterygota</taxon>
        <taxon>Neoptera</taxon>
        <taxon>Endopterygota</taxon>
        <taxon>Coleoptera</taxon>
        <taxon>Polyphaga</taxon>
        <taxon>Cucujiformia</taxon>
        <taxon>Curculionidae</taxon>
        <taxon>Ceutorhynchinae</taxon>
        <taxon>Ceutorhynchus</taxon>
    </lineage>
</organism>
<evidence type="ECO:0000313" key="3">
    <source>
        <dbReference type="Proteomes" id="UP001152799"/>
    </source>
</evidence>
<dbReference type="EMBL" id="OU892278">
    <property type="protein sequence ID" value="CAG9764856.1"/>
    <property type="molecule type" value="Genomic_DNA"/>
</dbReference>
<reference evidence="2" key="1">
    <citation type="submission" date="2022-01" db="EMBL/GenBank/DDBJ databases">
        <authorList>
            <person name="King R."/>
        </authorList>
    </citation>
    <scope>NUCLEOTIDE SEQUENCE</scope>
</reference>
<feature type="region of interest" description="Disordered" evidence="1">
    <location>
        <begin position="1"/>
        <end position="23"/>
    </location>
</feature>
<sequence>MHDDFNVHRKVREVTKKGHKNNYKPLVNGEGEIIVDAEKKEETCKTYLRESIP</sequence>
<evidence type="ECO:0000256" key="1">
    <source>
        <dbReference type="SAM" id="MobiDB-lite"/>
    </source>
</evidence>
<feature type="compositionally biased region" description="Basic and acidic residues" evidence="1">
    <location>
        <begin position="1"/>
        <end position="16"/>
    </location>
</feature>
<gene>
    <name evidence="2" type="ORF">CEUTPL_LOCUS5481</name>
</gene>
<protein>
    <submittedName>
        <fullName evidence="2">Uncharacterized protein</fullName>
    </submittedName>
</protein>
<name>A0A9N9MHD4_9CUCU</name>
<evidence type="ECO:0000313" key="2">
    <source>
        <dbReference type="EMBL" id="CAG9764856.1"/>
    </source>
</evidence>
<keyword evidence="3" id="KW-1185">Reference proteome</keyword>